<feature type="transmembrane region" description="Helical" evidence="1">
    <location>
        <begin position="15"/>
        <end position="32"/>
    </location>
</feature>
<dbReference type="EMBL" id="PYFT01000001">
    <property type="protein sequence ID" value="PSR54415.1"/>
    <property type="molecule type" value="Genomic_DNA"/>
</dbReference>
<dbReference type="SUPFAM" id="SSF51695">
    <property type="entry name" value="PLC-like phosphodiesterases"/>
    <property type="match status" value="1"/>
</dbReference>
<organism evidence="3 4">
    <name type="scientific">Adhaeribacter arboris</name>
    <dbReference type="NCBI Taxonomy" id="2072846"/>
    <lineage>
        <taxon>Bacteria</taxon>
        <taxon>Pseudomonadati</taxon>
        <taxon>Bacteroidota</taxon>
        <taxon>Cytophagia</taxon>
        <taxon>Cytophagales</taxon>
        <taxon>Hymenobacteraceae</taxon>
        <taxon>Adhaeribacter</taxon>
    </lineage>
</organism>
<dbReference type="PANTHER" id="PTHR46211:SF14">
    <property type="entry name" value="GLYCEROPHOSPHODIESTER PHOSPHODIESTERASE"/>
    <property type="match status" value="1"/>
</dbReference>
<dbReference type="Gene3D" id="3.20.20.190">
    <property type="entry name" value="Phosphatidylinositol (PI) phosphodiesterase"/>
    <property type="match status" value="1"/>
</dbReference>
<dbReference type="InterPro" id="IPR017946">
    <property type="entry name" value="PLC-like_Pdiesterase_TIM-brl"/>
</dbReference>
<dbReference type="PROSITE" id="PS51704">
    <property type="entry name" value="GP_PDE"/>
    <property type="match status" value="1"/>
</dbReference>
<dbReference type="Pfam" id="PF03009">
    <property type="entry name" value="GDPD"/>
    <property type="match status" value="1"/>
</dbReference>
<dbReference type="GO" id="GO:0008081">
    <property type="term" value="F:phosphoric diester hydrolase activity"/>
    <property type="evidence" value="ECO:0007669"/>
    <property type="project" value="InterPro"/>
</dbReference>
<name>A0A2T2YFX1_9BACT</name>
<dbReference type="PANTHER" id="PTHR46211">
    <property type="entry name" value="GLYCEROPHOSPHORYL DIESTER PHOSPHODIESTERASE"/>
    <property type="match status" value="1"/>
</dbReference>
<keyword evidence="4" id="KW-1185">Reference proteome</keyword>
<dbReference type="AlphaFoldDB" id="A0A2T2YFX1"/>
<gene>
    <name evidence="3" type="ORF">AHMF7605_13290</name>
</gene>
<proteinExistence type="predicted"/>
<dbReference type="GO" id="GO:0006629">
    <property type="term" value="P:lipid metabolic process"/>
    <property type="evidence" value="ECO:0007669"/>
    <property type="project" value="InterPro"/>
</dbReference>
<dbReference type="InterPro" id="IPR030395">
    <property type="entry name" value="GP_PDE_dom"/>
</dbReference>
<dbReference type="RefSeq" id="WP_106930078.1">
    <property type="nucleotide sequence ID" value="NZ_PYFT01000001.1"/>
</dbReference>
<accession>A0A2T2YFX1</accession>
<protein>
    <submittedName>
        <fullName evidence="3">Glycerophosphodiester phosphodiesterase</fullName>
    </submittedName>
</protein>
<sequence length="303" mass="34524">MNRSGPKQVVWKRKLWLLLLIVSISTALFFIYDTIGFKQQIKALTPEHRKVLVIGHAGRAFFSPFNPFNPLPPNSMTSLLKALREDGADGLEVDVHVSRDGIPILYHDETLNTMSGGKGKIEDLPATKVLGLAYKGGWPYDFFQQEKIISLEDLLRELQKFPEFPYLHLDLRSYTPARNTYFARCVINLLQKYHYPIEKLTIVYAKPELLNAFRIAEPRAKLLLDISPDFEASLKTILANRLHGLVAEGKHINAAQIKLARYYHLQVVLFGGKARDTIYKMVLLEPDAIEVNNVKALRAMLQK</sequence>
<keyword evidence="1" id="KW-1133">Transmembrane helix</keyword>
<dbReference type="Proteomes" id="UP000240357">
    <property type="component" value="Unassembled WGS sequence"/>
</dbReference>
<evidence type="ECO:0000259" key="2">
    <source>
        <dbReference type="PROSITE" id="PS51704"/>
    </source>
</evidence>
<evidence type="ECO:0000256" key="1">
    <source>
        <dbReference type="SAM" id="Phobius"/>
    </source>
</evidence>
<keyword evidence="1" id="KW-0812">Transmembrane</keyword>
<evidence type="ECO:0000313" key="4">
    <source>
        <dbReference type="Proteomes" id="UP000240357"/>
    </source>
</evidence>
<feature type="domain" description="GP-PDE" evidence="2">
    <location>
        <begin position="51"/>
        <end position="301"/>
    </location>
</feature>
<keyword evidence="1" id="KW-0472">Membrane</keyword>
<reference evidence="3 4" key="1">
    <citation type="submission" date="2018-03" db="EMBL/GenBank/DDBJ databases">
        <title>Adhaeribacter sp. HMF7605 Genome sequencing and assembly.</title>
        <authorList>
            <person name="Kang H."/>
            <person name="Kang J."/>
            <person name="Cha I."/>
            <person name="Kim H."/>
            <person name="Joh K."/>
        </authorList>
    </citation>
    <scope>NUCLEOTIDE SEQUENCE [LARGE SCALE GENOMIC DNA]</scope>
    <source>
        <strain evidence="3 4">HMF7605</strain>
    </source>
</reference>
<comment type="caution">
    <text evidence="3">The sequence shown here is derived from an EMBL/GenBank/DDBJ whole genome shotgun (WGS) entry which is preliminary data.</text>
</comment>
<dbReference type="OrthoDB" id="384721at2"/>
<evidence type="ECO:0000313" key="3">
    <source>
        <dbReference type="EMBL" id="PSR54415.1"/>
    </source>
</evidence>